<proteinExistence type="predicted"/>
<comment type="caution">
    <text evidence="1">The sequence shown here is derived from an EMBL/GenBank/DDBJ whole genome shotgun (WGS) entry which is preliminary data.</text>
</comment>
<protein>
    <submittedName>
        <fullName evidence="1">Uncharacterized protein</fullName>
    </submittedName>
</protein>
<dbReference type="EMBL" id="BARU01002898">
    <property type="protein sequence ID" value="GAH19034.1"/>
    <property type="molecule type" value="Genomic_DNA"/>
</dbReference>
<organism evidence="1">
    <name type="scientific">marine sediment metagenome</name>
    <dbReference type="NCBI Taxonomy" id="412755"/>
    <lineage>
        <taxon>unclassified sequences</taxon>
        <taxon>metagenomes</taxon>
        <taxon>ecological metagenomes</taxon>
    </lineage>
</organism>
<dbReference type="AlphaFoldDB" id="X1EPK9"/>
<evidence type="ECO:0000313" key="1">
    <source>
        <dbReference type="EMBL" id="GAH19034.1"/>
    </source>
</evidence>
<reference evidence="1" key="1">
    <citation type="journal article" date="2014" name="Front. Microbiol.">
        <title>High frequency of phylogenetically diverse reductive dehalogenase-homologous genes in deep subseafloor sedimentary metagenomes.</title>
        <authorList>
            <person name="Kawai M."/>
            <person name="Futagami T."/>
            <person name="Toyoda A."/>
            <person name="Takaki Y."/>
            <person name="Nishi S."/>
            <person name="Hori S."/>
            <person name="Arai W."/>
            <person name="Tsubouchi T."/>
            <person name="Morono Y."/>
            <person name="Uchiyama I."/>
            <person name="Ito T."/>
            <person name="Fujiyama A."/>
            <person name="Inagaki F."/>
            <person name="Takami H."/>
        </authorList>
    </citation>
    <scope>NUCLEOTIDE SEQUENCE</scope>
    <source>
        <strain evidence="1">Expedition CK06-06</strain>
    </source>
</reference>
<feature type="non-terminal residue" evidence="1">
    <location>
        <position position="1"/>
    </location>
</feature>
<name>X1EPK9_9ZZZZ</name>
<gene>
    <name evidence="1" type="ORF">S03H2_06564</name>
</gene>
<sequence length="30" mass="3851">ETWEKHMIKEWEREYTQLRTIEQELRSSLT</sequence>
<accession>X1EPK9</accession>